<evidence type="ECO:0000256" key="7">
    <source>
        <dbReference type="ARBA" id="ARBA00023273"/>
    </source>
</evidence>
<dbReference type="Pfam" id="PF00353">
    <property type="entry name" value="HemolysinCabind"/>
    <property type="match status" value="7"/>
</dbReference>
<evidence type="ECO:0000256" key="1">
    <source>
        <dbReference type="ARBA" id="ARBA00004138"/>
    </source>
</evidence>
<dbReference type="Proteomes" id="UP000683291">
    <property type="component" value="Chromosome 1"/>
</dbReference>
<dbReference type="InterPro" id="IPR013783">
    <property type="entry name" value="Ig-like_fold"/>
</dbReference>
<dbReference type="PROSITE" id="PS00330">
    <property type="entry name" value="HEMOLYSIN_CALCIUM"/>
    <property type="match status" value="3"/>
</dbReference>
<accession>A0A975PMV6</accession>
<dbReference type="SUPFAM" id="SSF51120">
    <property type="entry name" value="beta-Roll"/>
    <property type="match status" value="4"/>
</dbReference>
<evidence type="ECO:0000313" key="10">
    <source>
        <dbReference type="Proteomes" id="UP000683291"/>
    </source>
</evidence>
<comment type="subcellular location">
    <subcellularLocation>
        <location evidence="1">Cell projection</location>
        <location evidence="1">Cilium</location>
    </subcellularLocation>
    <subcellularLocation>
        <location evidence="2">Cytoplasm</location>
    </subcellularLocation>
    <subcellularLocation>
        <location evidence="3">Secreted</location>
    </subcellularLocation>
</comment>
<dbReference type="Gene3D" id="2.60.40.10">
    <property type="entry name" value="Immunoglobulins"/>
    <property type="match status" value="2"/>
</dbReference>
<keyword evidence="6" id="KW-0969">Cilium</keyword>
<dbReference type="GO" id="GO:0005509">
    <property type="term" value="F:calcium ion binding"/>
    <property type="evidence" value="ECO:0007669"/>
    <property type="project" value="InterPro"/>
</dbReference>
<keyword evidence="7" id="KW-0966">Cell projection</keyword>
<dbReference type="GO" id="GO:0005737">
    <property type="term" value="C:cytoplasm"/>
    <property type="evidence" value="ECO:0007669"/>
    <property type="project" value="UniProtKB-SubCell"/>
</dbReference>
<keyword evidence="10" id="KW-1185">Reference proteome</keyword>
<dbReference type="EMBL" id="CP073581">
    <property type="protein sequence ID" value="QUJ77208.1"/>
    <property type="molecule type" value="Genomic_DNA"/>
</dbReference>
<dbReference type="InterPro" id="IPR050557">
    <property type="entry name" value="RTX_toxin/Mannuronan_C5-epim"/>
</dbReference>
<dbReference type="InterPro" id="IPR001343">
    <property type="entry name" value="Hemolysn_Ca-bd"/>
</dbReference>
<evidence type="ECO:0000256" key="5">
    <source>
        <dbReference type="ARBA" id="ARBA00022525"/>
    </source>
</evidence>
<dbReference type="KEGG" id="sual:KDD17_04090"/>
<evidence type="ECO:0000256" key="3">
    <source>
        <dbReference type="ARBA" id="ARBA00004613"/>
    </source>
</evidence>
<reference evidence="9" key="1">
    <citation type="submission" date="2021-04" db="EMBL/GenBank/DDBJ databases">
        <title>Complete genome sequence for Sulfitobacter sp. strain JK7-1.</title>
        <authorList>
            <person name="Park S.-J."/>
        </authorList>
    </citation>
    <scope>NUCLEOTIDE SEQUENCE</scope>
    <source>
        <strain evidence="9">JK7-1</strain>
    </source>
</reference>
<dbReference type="PANTHER" id="PTHR38340:SF1">
    <property type="entry name" value="S-LAYER PROTEIN"/>
    <property type="match status" value="1"/>
</dbReference>
<dbReference type="PANTHER" id="PTHR38340">
    <property type="entry name" value="S-LAYER PROTEIN"/>
    <property type="match status" value="1"/>
</dbReference>
<dbReference type="GO" id="GO:0005576">
    <property type="term" value="C:extracellular region"/>
    <property type="evidence" value="ECO:0007669"/>
    <property type="project" value="UniProtKB-SubCell"/>
</dbReference>
<organism evidence="9 10">
    <name type="scientific">Sulfitobacter albidus</name>
    <dbReference type="NCBI Taxonomy" id="2829501"/>
    <lineage>
        <taxon>Bacteria</taxon>
        <taxon>Pseudomonadati</taxon>
        <taxon>Pseudomonadota</taxon>
        <taxon>Alphaproteobacteria</taxon>
        <taxon>Rhodobacterales</taxon>
        <taxon>Roseobacteraceae</taxon>
        <taxon>Sulfitobacter</taxon>
    </lineage>
</organism>
<gene>
    <name evidence="9" type="ORF">KDD17_04090</name>
</gene>
<feature type="domain" description="HYDIN/VesB/CFA65-like Ig-like" evidence="8">
    <location>
        <begin position="264"/>
        <end position="337"/>
    </location>
</feature>
<dbReference type="NCBIfam" id="NF012200">
    <property type="entry name" value="choice_anch_D"/>
    <property type="match status" value="2"/>
</dbReference>
<dbReference type="Pfam" id="PF22544">
    <property type="entry name" value="HYDIN_VesB_CFA65-like_Ig"/>
    <property type="match status" value="1"/>
</dbReference>
<sequence length="1724" mass="169390">MTTLSAGDIAIVGYNSEKPLTADTQSTSIDGISFVLFRAIDAGTEIKFTDTEWAGSNLVAGEGAISWTATTALSAGTVVRIETGAATTGTHTANTGTVVDEVDNAFLGIGSYSYSSAGDQIIAYQGTAGGAITPITAFTNRPAGFVATASGSDSELPTGLVLGQTALHFVDTSGAAPDEFDNGYYTGPTSGSEAFLRTAIHTPSNWAGSNDPIAFDLSPGSFTIGGAATPAEILINNGGGEIVDGDSTPSAAEGTVFAAAEVTGGQTTQTYTINNTGGTTLNISGVTVSGADSGDFTVSTPPPASIAPAGSATFQVTFDPTAAGTRTATITVANDDADEGSYSFDVTGNGSLATGGTVLGAGDVAFVGFNSDNDEFGFVLLADIVAGTVIKFTDMGWTGTAWRNASEGVVQWTAPTDFTAGAVVIHDTSLPTYDRDFQQSTEGGFAAFNFAPSSGGDTITAFQGTLSASTATSTNLASLHYDGSEYDLTSTASSDSAVPFGLTDGVNAISFGADATTDFNSGIWIESTQASIADLRAAINNDTNWSGTDATGGQTIPTGPFATGPLVPDIDVQGAAISIVDGDTTPSDTDATSFGAVDVSAGTSSQTFTIRNAGGADLTLGTLSVSGDDAGDFVITPPGTSTIPAGTSLTFSVVFDASAAGLREAVVNIPSDDPDEPAFSFAVNGSGRAAGGGTTLAAGDIAFTGFNAAAPEGFTFVLLTDVVAGTSIKFTDAGWTGTTFRTTSEGMLEWIAPTAISAGTVIEVASDSGAVATDPTINAQDDGGHFGSTFSLSTSGDQLIAYQGTATATGTGITNLTAVQFEGTEWDTVYVDSTGSSLVPGGLTDGVNAISLGRGPVGTSSSETETATYNGPLSGALGDLKAALNNEANWTLSATSVPLSTTAFTIGAAPTGTLPPSVAGTEDILSILDLSGIVISDADASGDMTVRISAAEGTLSTIASPLVTGGGTSTITVTGSLAEVNGFFATSGAVSYLSAPDDFGLPGDTLSVVLNDLDGTGDVTLGTVAVFVLPVNDPPTATGLPTDAAVLEETPGNLDLSGVTLADVDEAGAQTLTLTASDGTLSAADAGGVTVGGTGTAVLTLTGAIAALNAYLANAAAVQFTGALDVIGDNAATVALTLDDGSGDVALGTVNMDIADLVDVQAGTAADNVLIGTTGADVIAGDAGNDVLIGLDGNDTLGGDDGNDAVLGGAGADVLTGGDGSDWLLYNGSDAAILGNLTANGLGVQNVSGGHAEGDLVSGFEKLRGSDFADVLTGGFGNDVLRGDGGADTINGGVGVDWVMYKGSGTGVTVDLGANTASGGDATGDVISNIENIDGSSFDDDLTGDAGVNVLRGGAGADTLDGGDGLDWAVYSGTGSAVTIDLGAGTASGGDAAGDVLSNIENLRGTVLDDVLIGDGGVNMLFGDAGDDTITGGDGDDVLRGGAGADSLDGGAGLDWVTYNTSDLAVTVELGGTATGGHATGDSLTGVENLRGSAFADGLTGDAGDNLLFGDAGDDTITGGDGDDVVRGGVGADSLDGGAGSDWLLYNSSTTGVTVDLSGASSASGGDATGDTITGFENLRGSAAGDSLTGDGARNFLFGDAGDDTISGGDGNDVLRGDAGADSFVFDSALGAGNLDRITDFVSAEDVMALDSAVFAGLTAGTLDAAAFLASADGLATTADHRVLYNTTTGLVSFDGDGNGAGAATGFVRLDTLPTLDAGDFLVI</sequence>
<evidence type="ECO:0000256" key="4">
    <source>
        <dbReference type="ARBA" id="ARBA00022490"/>
    </source>
</evidence>
<proteinExistence type="predicted"/>
<protein>
    <submittedName>
        <fullName evidence="9">Choice-of-anchor D domain-containing protein</fullName>
    </submittedName>
</protein>
<dbReference type="RefSeq" id="WP_212705403.1">
    <property type="nucleotide sequence ID" value="NZ_CP073581.1"/>
</dbReference>
<evidence type="ECO:0000256" key="6">
    <source>
        <dbReference type="ARBA" id="ARBA00023069"/>
    </source>
</evidence>
<dbReference type="InterPro" id="IPR018511">
    <property type="entry name" value="Hemolysin-typ_Ca-bd_CS"/>
</dbReference>
<dbReference type="InterPro" id="IPR011049">
    <property type="entry name" value="Serralysin-like_metalloprot_C"/>
</dbReference>
<dbReference type="InterPro" id="IPR053879">
    <property type="entry name" value="HYDIN_VesB_CFA65-like_Ig"/>
</dbReference>
<evidence type="ECO:0000256" key="2">
    <source>
        <dbReference type="ARBA" id="ARBA00004496"/>
    </source>
</evidence>
<keyword evidence="4" id="KW-0963">Cytoplasm</keyword>
<evidence type="ECO:0000313" key="9">
    <source>
        <dbReference type="EMBL" id="QUJ77208.1"/>
    </source>
</evidence>
<name>A0A975PMV6_9RHOB</name>
<evidence type="ECO:0000259" key="8">
    <source>
        <dbReference type="Pfam" id="PF22544"/>
    </source>
</evidence>
<dbReference type="PRINTS" id="PR00313">
    <property type="entry name" value="CABNDNGRPT"/>
</dbReference>
<keyword evidence="5" id="KW-0964">Secreted</keyword>
<dbReference type="Gene3D" id="2.150.10.10">
    <property type="entry name" value="Serralysin-like metalloprotease, C-terminal"/>
    <property type="match status" value="5"/>
</dbReference>